<dbReference type="PANTHER" id="PTHR47360:SF1">
    <property type="entry name" value="ENDOPEPTIDASE NLPC-RELATED"/>
    <property type="match status" value="1"/>
</dbReference>
<evidence type="ECO:0000313" key="8">
    <source>
        <dbReference type="Proteomes" id="UP001246690"/>
    </source>
</evidence>
<accession>A0ABY9S7L9</accession>
<protein>
    <submittedName>
        <fullName evidence="7">NlpC/P60 family protein</fullName>
    </submittedName>
</protein>
<evidence type="ECO:0000256" key="1">
    <source>
        <dbReference type="ARBA" id="ARBA00007074"/>
    </source>
</evidence>
<feature type="domain" description="NlpC/P60" evidence="6">
    <location>
        <begin position="1"/>
        <end position="105"/>
    </location>
</feature>
<keyword evidence="8" id="KW-1185">Reference proteome</keyword>
<dbReference type="RefSeq" id="WP_309875124.1">
    <property type="nucleotide sequence ID" value="NZ_CP133838.1"/>
</dbReference>
<evidence type="ECO:0000256" key="4">
    <source>
        <dbReference type="ARBA" id="ARBA00022801"/>
    </source>
</evidence>
<evidence type="ECO:0000256" key="5">
    <source>
        <dbReference type="ARBA" id="ARBA00022807"/>
    </source>
</evidence>
<dbReference type="Gene3D" id="3.90.1720.10">
    <property type="entry name" value="endopeptidase domain like (from Nostoc punctiforme)"/>
    <property type="match status" value="1"/>
</dbReference>
<evidence type="ECO:0000256" key="3">
    <source>
        <dbReference type="ARBA" id="ARBA00022729"/>
    </source>
</evidence>
<dbReference type="InterPro" id="IPR000064">
    <property type="entry name" value="NLP_P60_dom"/>
</dbReference>
<dbReference type="Pfam" id="PF00877">
    <property type="entry name" value="NLPC_P60"/>
    <property type="match status" value="1"/>
</dbReference>
<keyword evidence="3" id="KW-0732">Signal</keyword>
<keyword evidence="5" id="KW-0788">Thiol protease</keyword>
<dbReference type="Proteomes" id="UP001246690">
    <property type="component" value="Chromosome"/>
</dbReference>
<name>A0ABY9S7L9_9ENTR</name>
<evidence type="ECO:0000259" key="6">
    <source>
        <dbReference type="PROSITE" id="PS51935"/>
    </source>
</evidence>
<dbReference type="InterPro" id="IPR038765">
    <property type="entry name" value="Papain-like_cys_pep_sf"/>
</dbReference>
<gene>
    <name evidence="7" type="ORF">RHD99_15905</name>
</gene>
<evidence type="ECO:0000313" key="7">
    <source>
        <dbReference type="EMBL" id="WMY72945.1"/>
    </source>
</evidence>
<keyword evidence="2" id="KW-0645">Protease</keyword>
<comment type="similarity">
    <text evidence="1">Belongs to the peptidase C40 family.</text>
</comment>
<proteinExistence type="inferred from homology"/>
<dbReference type="SUPFAM" id="SSF54001">
    <property type="entry name" value="Cysteine proteinases"/>
    <property type="match status" value="1"/>
</dbReference>
<keyword evidence="4" id="KW-0378">Hydrolase</keyword>
<evidence type="ECO:0000256" key="2">
    <source>
        <dbReference type="ARBA" id="ARBA00022670"/>
    </source>
</evidence>
<dbReference type="EMBL" id="CP133838">
    <property type="protein sequence ID" value="WMY72945.1"/>
    <property type="molecule type" value="Genomic_DNA"/>
</dbReference>
<reference evidence="7 8" key="1">
    <citation type="submission" date="2023-09" db="EMBL/GenBank/DDBJ databases">
        <title>Buttiauxella selenatireducens sp. nov., isolated from the rhizosphere of Cardamine hupingshanesis.</title>
        <authorList>
            <person name="Zhang S."/>
            <person name="Xu Z."/>
            <person name="Wang H."/>
            <person name="Guo Y."/>
        </authorList>
    </citation>
    <scope>NUCLEOTIDE SEQUENCE [LARGE SCALE GENOMIC DNA]</scope>
    <source>
        <strain evidence="7 8">R73</strain>
    </source>
</reference>
<dbReference type="PANTHER" id="PTHR47360">
    <property type="entry name" value="MUREIN DD-ENDOPEPTIDASE MEPS/MUREIN LD-CARBOXYPEPTIDASE"/>
    <property type="match status" value="1"/>
</dbReference>
<organism evidence="7 8">
    <name type="scientific">Buttiauxella selenatireducens</name>
    <dbReference type="NCBI Taxonomy" id="3073902"/>
    <lineage>
        <taxon>Bacteria</taxon>
        <taxon>Pseudomonadati</taxon>
        <taxon>Pseudomonadota</taxon>
        <taxon>Gammaproteobacteria</taxon>
        <taxon>Enterobacterales</taxon>
        <taxon>Enterobacteriaceae</taxon>
        <taxon>Buttiauxella</taxon>
    </lineage>
</organism>
<dbReference type="PROSITE" id="PS51935">
    <property type="entry name" value="NLPC_P60"/>
    <property type="match status" value="1"/>
</dbReference>
<dbReference type="InterPro" id="IPR052062">
    <property type="entry name" value="Murein_DD/LD_carboxypeptidase"/>
</dbReference>
<sequence length="106" mass="11991">MKYKWGGTSMAGIDCSAFTREAFKKLHINLPRTTTEQIKHGTKVQKSNLKIGDLVFFKTTPQQRHVGIYVGNGKFMHASSSKGVTISSLDNPYWVQHYELSKRITS</sequence>